<feature type="transmembrane region" description="Helical" evidence="2">
    <location>
        <begin position="146"/>
        <end position="165"/>
    </location>
</feature>
<dbReference type="InterPro" id="IPR043128">
    <property type="entry name" value="Rev_trsase/Diguanyl_cyclase"/>
</dbReference>
<feature type="domain" description="EAL" evidence="4">
    <location>
        <begin position="520"/>
        <end position="775"/>
    </location>
</feature>
<dbReference type="Gene3D" id="3.30.70.270">
    <property type="match status" value="1"/>
</dbReference>
<reference evidence="7" key="2">
    <citation type="submission" date="2023-11" db="EMBL/GenBank/DDBJ databases">
        <title>MicrobeMod: A computational toolkit for identifying prokaryotic methylation and restriction-modification with nanopore sequencing.</title>
        <authorList>
            <person name="Crits-Christoph A."/>
            <person name="Kang S.C."/>
            <person name="Lee H."/>
            <person name="Ostrov N."/>
        </authorList>
    </citation>
    <scope>NUCLEOTIDE SEQUENCE</scope>
    <source>
        <strain evidence="7">ATCC 51242</strain>
    </source>
</reference>
<dbReference type="InterPro" id="IPR013655">
    <property type="entry name" value="PAS_fold_3"/>
</dbReference>
<dbReference type="CDD" id="cd01948">
    <property type="entry name" value="EAL"/>
    <property type="match status" value="1"/>
</dbReference>
<dbReference type="InterPro" id="IPR035919">
    <property type="entry name" value="EAL_sf"/>
</dbReference>
<dbReference type="Gene3D" id="3.20.20.450">
    <property type="entry name" value="EAL domain"/>
    <property type="match status" value="1"/>
</dbReference>
<dbReference type="STRING" id="42256.RradSPS_2541"/>
<evidence type="ECO:0000313" key="7">
    <source>
        <dbReference type="EMBL" id="MDX5892463.1"/>
    </source>
</evidence>
<organism evidence="6 8">
    <name type="scientific">Rubrobacter radiotolerans</name>
    <name type="common">Arthrobacter radiotolerans</name>
    <dbReference type="NCBI Taxonomy" id="42256"/>
    <lineage>
        <taxon>Bacteria</taxon>
        <taxon>Bacillati</taxon>
        <taxon>Actinomycetota</taxon>
        <taxon>Rubrobacteria</taxon>
        <taxon>Rubrobacterales</taxon>
        <taxon>Rubrobacteraceae</taxon>
        <taxon>Rubrobacter</taxon>
    </lineage>
</organism>
<dbReference type="PROSITE" id="PS50883">
    <property type="entry name" value="EAL"/>
    <property type="match status" value="1"/>
</dbReference>
<feature type="transmembrane region" description="Helical" evidence="2">
    <location>
        <begin position="41"/>
        <end position="63"/>
    </location>
</feature>
<feature type="transmembrane region" description="Helical" evidence="2">
    <location>
        <begin position="69"/>
        <end position="85"/>
    </location>
</feature>
<keyword evidence="2" id="KW-1133">Transmembrane helix</keyword>
<sequence>MKETGKTSGAAGSGEFDPESRASPQSAEGRERHETGRLLQFLDWVVPLVLAFTLLTAVATFIFGEARTIMAALILFGYGVMLVIGRRMVRSGDREGAISIICFGLLGAAVAMSFVYPDWIPVLVITPLLAVAVALPYVTGRFLRRLILVTWVVSVVMVAVSRLTFRPSELPGWFMDVFTISAVAAAMATVLLLLWQFSSRLNETLRQTQAAEERYALAERGVNDGLWDWDLVSDRIYYSPRWKAMVGAASEEVGASPEEWFSRVHPADGKPLEREIELHLSGESRHLEVEYRLRDGDGFYRWMLCRGLAVRNGSGRAVRMAGSQTDITRRKEAEEKLRHDALHDSLTGLPNREMFLSQLGEILLESRRLREAGREAERPGFAVLFVDLDNFKAINDSLGHEMGDKLLVSVAERLRSSLRPRDLVARLGGDEFTILIHTRNAGEAEFVARRLLGDLKHPFNVEGYELFTTATVGLVLDNGEYEKPEEPLRDADTAMYRAKEQGRSGVGVFESTMHSRAVALFRLETELRRAMEREEFVVFYQPIVSLKSGRIVGFEALVRWEHPERGLVSPTEFIPVAEDSGLVVNIEFFVMREACYQISLWQREFPDHKPLSVNVNLSRNQLARPDLIEETRRLLREASLSPSSLRLEITESVLMQNPDLAAITLARLRDMGIQLHIDDFGTGYSSLSALHSFPVDSLKVDRSFISRMSPGDESEIVQTIVTLSHNLGLDVVAEGIETPEQLARLRSMGCDFGQGYLFAKPLERSAARDLLASDARW</sequence>
<evidence type="ECO:0000313" key="6">
    <source>
        <dbReference type="EMBL" id="AHY47824.1"/>
    </source>
</evidence>
<evidence type="ECO:0000256" key="2">
    <source>
        <dbReference type="SAM" id="Phobius"/>
    </source>
</evidence>
<feature type="domain" description="GGDEF" evidence="5">
    <location>
        <begin position="379"/>
        <end position="511"/>
    </location>
</feature>
<proteinExistence type="predicted"/>
<dbReference type="InterPro" id="IPR001610">
    <property type="entry name" value="PAC"/>
</dbReference>
<name>A0A023X6X3_RUBRA</name>
<dbReference type="NCBIfam" id="TIGR00254">
    <property type="entry name" value="GGDEF"/>
    <property type="match status" value="1"/>
</dbReference>
<accession>A0A023X6X3</accession>
<feature type="region of interest" description="Disordered" evidence="1">
    <location>
        <begin position="1"/>
        <end position="31"/>
    </location>
</feature>
<dbReference type="InterPro" id="IPR052155">
    <property type="entry name" value="Biofilm_reg_signaling"/>
</dbReference>
<dbReference type="SUPFAM" id="SSF141868">
    <property type="entry name" value="EAL domain-like"/>
    <property type="match status" value="1"/>
</dbReference>
<dbReference type="PANTHER" id="PTHR44757">
    <property type="entry name" value="DIGUANYLATE CYCLASE DGCP"/>
    <property type="match status" value="1"/>
</dbReference>
<protein>
    <submittedName>
        <fullName evidence="7">EAL domain-containing protein</fullName>
    </submittedName>
    <submittedName>
        <fullName evidence="6">GGDEF: diguanylate cyclase (GGDEF) domain</fullName>
    </submittedName>
</protein>
<dbReference type="HOGENOM" id="CLU_000445_70_20_11"/>
<dbReference type="InterPro" id="IPR000160">
    <property type="entry name" value="GGDEF_dom"/>
</dbReference>
<dbReference type="InterPro" id="IPR035965">
    <property type="entry name" value="PAS-like_dom_sf"/>
</dbReference>
<dbReference type="OrthoDB" id="23692at2"/>
<dbReference type="EMBL" id="JAWXXX010000001">
    <property type="protein sequence ID" value="MDX5892463.1"/>
    <property type="molecule type" value="Genomic_DNA"/>
</dbReference>
<dbReference type="PROSITE" id="PS50113">
    <property type="entry name" value="PAC"/>
    <property type="match status" value="1"/>
</dbReference>
<dbReference type="KEGG" id="rrd:RradSPS_2541"/>
<feature type="transmembrane region" description="Helical" evidence="2">
    <location>
        <begin position="122"/>
        <end position="139"/>
    </location>
</feature>
<dbReference type="InterPro" id="IPR000700">
    <property type="entry name" value="PAS-assoc_C"/>
</dbReference>
<evidence type="ECO:0000259" key="3">
    <source>
        <dbReference type="PROSITE" id="PS50113"/>
    </source>
</evidence>
<dbReference type="InterPro" id="IPR000014">
    <property type="entry name" value="PAS"/>
</dbReference>
<dbReference type="Gene3D" id="3.30.450.20">
    <property type="entry name" value="PAS domain"/>
    <property type="match status" value="1"/>
</dbReference>
<dbReference type="FunFam" id="3.20.20.450:FF:000001">
    <property type="entry name" value="Cyclic di-GMP phosphodiesterase yahA"/>
    <property type="match status" value="1"/>
</dbReference>
<dbReference type="NCBIfam" id="TIGR00229">
    <property type="entry name" value="sensory_box"/>
    <property type="match status" value="1"/>
</dbReference>
<dbReference type="PROSITE" id="PS50887">
    <property type="entry name" value="GGDEF"/>
    <property type="match status" value="1"/>
</dbReference>
<evidence type="ECO:0000259" key="5">
    <source>
        <dbReference type="PROSITE" id="PS50887"/>
    </source>
</evidence>
<feature type="domain" description="PAC" evidence="3">
    <location>
        <begin position="287"/>
        <end position="339"/>
    </location>
</feature>
<dbReference type="CDD" id="cd00130">
    <property type="entry name" value="PAS"/>
    <property type="match status" value="1"/>
</dbReference>
<dbReference type="InterPro" id="IPR001633">
    <property type="entry name" value="EAL_dom"/>
</dbReference>
<evidence type="ECO:0000259" key="4">
    <source>
        <dbReference type="PROSITE" id="PS50883"/>
    </source>
</evidence>
<dbReference type="SUPFAM" id="SSF55785">
    <property type="entry name" value="PYP-like sensor domain (PAS domain)"/>
    <property type="match status" value="1"/>
</dbReference>
<dbReference type="SMART" id="SM00052">
    <property type="entry name" value="EAL"/>
    <property type="match status" value="1"/>
</dbReference>
<dbReference type="InterPro" id="IPR029787">
    <property type="entry name" value="Nucleotide_cyclase"/>
</dbReference>
<evidence type="ECO:0000313" key="8">
    <source>
        <dbReference type="Proteomes" id="UP000025229"/>
    </source>
</evidence>
<reference evidence="6 8" key="1">
    <citation type="submission" date="2014-03" db="EMBL/GenBank/DDBJ databases">
        <title>Complete genome sequence of the Radio-Resistant Rubrobacter radiotolerans RSPS-4.</title>
        <authorList>
            <person name="Egas C.C."/>
            <person name="Barroso C.C."/>
            <person name="Froufe H.J.C."/>
            <person name="Pacheco J.J."/>
            <person name="Albuquerque L.L."/>
            <person name="da Costa M.M.S."/>
        </authorList>
    </citation>
    <scope>NUCLEOTIDE SEQUENCE [LARGE SCALE GENOMIC DNA]</scope>
    <source>
        <strain evidence="6 8">RSPS-4</strain>
    </source>
</reference>
<dbReference type="Pfam" id="PF00563">
    <property type="entry name" value="EAL"/>
    <property type="match status" value="1"/>
</dbReference>
<keyword evidence="2" id="KW-0812">Transmembrane</keyword>
<feature type="transmembrane region" description="Helical" evidence="2">
    <location>
        <begin position="97"/>
        <end position="116"/>
    </location>
</feature>
<dbReference type="RefSeq" id="WP_084263991.1">
    <property type="nucleotide sequence ID" value="NZ_CP007514.1"/>
</dbReference>
<dbReference type="SUPFAM" id="SSF55073">
    <property type="entry name" value="Nucleotide cyclase"/>
    <property type="match status" value="1"/>
</dbReference>
<dbReference type="Proteomes" id="UP000025229">
    <property type="component" value="Chromosome"/>
</dbReference>
<dbReference type="EMBL" id="CP007514">
    <property type="protein sequence ID" value="AHY47824.1"/>
    <property type="molecule type" value="Genomic_DNA"/>
</dbReference>
<dbReference type="AlphaFoldDB" id="A0A023X6X3"/>
<gene>
    <name evidence="6" type="ORF">RradSPS_2541</name>
    <name evidence="7" type="ORF">SIL72_00335</name>
</gene>
<dbReference type="CDD" id="cd01949">
    <property type="entry name" value="GGDEF"/>
    <property type="match status" value="1"/>
</dbReference>
<evidence type="ECO:0000256" key="1">
    <source>
        <dbReference type="SAM" id="MobiDB-lite"/>
    </source>
</evidence>
<dbReference type="Proteomes" id="UP001281130">
    <property type="component" value="Unassembled WGS sequence"/>
</dbReference>
<dbReference type="eggNOG" id="COG5001">
    <property type="taxonomic scope" value="Bacteria"/>
</dbReference>
<keyword evidence="8" id="KW-1185">Reference proteome</keyword>
<dbReference type="SMART" id="SM00086">
    <property type="entry name" value="PAC"/>
    <property type="match status" value="1"/>
</dbReference>
<dbReference type="Pfam" id="PF08447">
    <property type="entry name" value="PAS_3"/>
    <property type="match status" value="1"/>
</dbReference>
<feature type="transmembrane region" description="Helical" evidence="2">
    <location>
        <begin position="177"/>
        <end position="197"/>
    </location>
</feature>
<dbReference type="SMART" id="SM00267">
    <property type="entry name" value="GGDEF"/>
    <property type="match status" value="1"/>
</dbReference>
<dbReference type="Pfam" id="PF00990">
    <property type="entry name" value="GGDEF"/>
    <property type="match status" value="1"/>
</dbReference>
<keyword evidence="2" id="KW-0472">Membrane</keyword>
<dbReference type="PANTHER" id="PTHR44757:SF2">
    <property type="entry name" value="BIOFILM ARCHITECTURE MAINTENANCE PROTEIN MBAA"/>
    <property type="match status" value="1"/>
</dbReference>